<keyword evidence="3" id="KW-0479">Metal-binding</keyword>
<dbReference type="SFLD" id="SFLDG00180">
    <property type="entry name" value="muconate_cycloisomerase"/>
    <property type="match status" value="1"/>
</dbReference>
<evidence type="ECO:0000259" key="8">
    <source>
        <dbReference type="SMART" id="SM00922"/>
    </source>
</evidence>
<dbReference type="InterPro" id="IPR013342">
    <property type="entry name" value="Mandelate_racemase_C"/>
</dbReference>
<evidence type="ECO:0000256" key="3">
    <source>
        <dbReference type="ARBA" id="ARBA00022723"/>
    </source>
</evidence>
<dbReference type="SFLD" id="SFLDG01258">
    <property type="entry name" value="(chloro)muconate_cycloisomeras"/>
    <property type="match status" value="1"/>
</dbReference>
<dbReference type="InterPro" id="IPR013341">
    <property type="entry name" value="Mandelate_racemase_N_dom"/>
</dbReference>
<dbReference type="GO" id="GO:0018849">
    <property type="term" value="F:muconate cycloisomerase activity"/>
    <property type="evidence" value="ECO:0007669"/>
    <property type="project" value="InterPro"/>
</dbReference>
<dbReference type="GO" id="GO:0009063">
    <property type="term" value="P:amino acid catabolic process"/>
    <property type="evidence" value="ECO:0007669"/>
    <property type="project" value="InterPro"/>
</dbReference>
<keyword evidence="5" id="KW-0464">Manganese</keyword>
<dbReference type="PANTHER" id="PTHR48080">
    <property type="entry name" value="D-GALACTONATE DEHYDRATASE-RELATED"/>
    <property type="match status" value="1"/>
</dbReference>
<protein>
    <submittedName>
        <fullName evidence="9">Muconate cycloisomerase</fullName>
    </submittedName>
</protein>
<dbReference type="InterPro" id="IPR018110">
    <property type="entry name" value="Mandel_Rmase/mucon_lact_enz_CS"/>
</dbReference>
<proteinExistence type="inferred from homology"/>
<evidence type="ECO:0000256" key="5">
    <source>
        <dbReference type="ARBA" id="ARBA00023211"/>
    </source>
</evidence>
<name>A0A1T5FX30_9SPHN</name>
<dbReference type="Gene3D" id="3.30.390.10">
    <property type="entry name" value="Enolase-like, N-terminal domain"/>
    <property type="match status" value="1"/>
</dbReference>
<dbReference type="EMBL" id="FUYP01000048">
    <property type="protein sequence ID" value="SKC00753.1"/>
    <property type="molecule type" value="Genomic_DNA"/>
</dbReference>
<organism evidence="9 10">
    <name type="scientific">Sphingopyxis flava</name>
    <dbReference type="NCBI Taxonomy" id="1507287"/>
    <lineage>
        <taxon>Bacteria</taxon>
        <taxon>Pseudomonadati</taxon>
        <taxon>Pseudomonadota</taxon>
        <taxon>Alphaproteobacteria</taxon>
        <taxon>Sphingomonadales</taxon>
        <taxon>Sphingomonadaceae</taxon>
        <taxon>Sphingopyxis</taxon>
    </lineage>
</organism>
<dbReference type="OrthoDB" id="9802699at2"/>
<keyword evidence="6 9" id="KW-0413">Isomerase</keyword>
<sequence>MNEMVSPIVATTNLAKDALRIRAVKTTIVDLPIRRAHQFAKAKISSQAFLIVEIETESGITGLGEGATPGGPWWSGDSIETMKVMIDTYLAPAIVGQSAGDVTALHGLMNKVAFANYFAKAAVDIALWDIVGKALNAPVHALFGGMVRDSSEISWALATGEADTDIAEAEDMIARKAAKVFKLKGGAKPPQADVERAVKVAKALAGRAEVRIDLNQVWDETTANRWIPALIDGGISLLEQPVQGWNFDGLKRIRERFGIKVMADESVCTLQDAMRLAGSAAVDVFAYKVMKSGGLTACRQIAGIAEAAGIASYGGTFLESSIGTSAGLQVAAAERSVTFGSEFIGGIWLADEIVTEPLVYRDFHVFVPTRPGIGMTLDRDKFEHYRRK</sequence>
<evidence type="ECO:0000256" key="2">
    <source>
        <dbReference type="ARBA" id="ARBA00008031"/>
    </source>
</evidence>
<keyword evidence="10" id="KW-1185">Reference proteome</keyword>
<evidence type="ECO:0000313" key="10">
    <source>
        <dbReference type="Proteomes" id="UP000190044"/>
    </source>
</evidence>
<accession>A0A1T5FX30</accession>
<dbReference type="GO" id="GO:0030145">
    <property type="term" value="F:manganese ion binding"/>
    <property type="evidence" value="ECO:0007669"/>
    <property type="project" value="InterPro"/>
</dbReference>
<dbReference type="RefSeq" id="WP_020818764.1">
    <property type="nucleotide sequence ID" value="NZ_FUYP01000048.1"/>
</dbReference>
<dbReference type="SUPFAM" id="SSF51604">
    <property type="entry name" value="Enolase C-terminal domain-like"/>
    <property type="match status" value="1"/>
</dbReference>
<dbReference type="AlphaFoldDB" id="A0A1T5FX30"/>
<evidence type="ECO:0000256" key="6">
    <source>
        <dbReference type="ARBA" id="ARBA00023235"/>
    </source>
</evidence>
<dbReference type="Proteomes" id="UP000190044">
    <property type="component" value="Unassembled WGS sequence"/>
</dbReference>
<dbReference type="SUPFAM" id="SSF54826">
    <property type="entry name" value="Enolase N-terminal domain-like"/>
    <property type="match status" value="1"/>
</dbReference>
<dbReference type="GO" id="GO:0018850">
    <property type="term" value="F:chloromuconate cycloisomerase activity"/>
    <property type="evidence" value="ECO:0007669"/>
    <property type="project" value="InterPro"/>
</dbReference>
<dbReference type="InterPro" id="IPR036849">
    <property type="entry name" value="Enolase-like_C_sf"/>
</dbReference>
<feature type="domain" description="Mandelate racemase/muconate lactonizing enzyme C-terminal" evidence="8">
    <location>
        <begin position="163"/>
        <end position="260"/>
    </location>
</feature>
<dbReference type="SFLD" id="SFLDS00001">
    <property type="entry name" value="Enolase"/>
    <property type="match status" value="1"/>
</dbReference>
<dbReference type="Pfam" id="PF13378">
    <property type="entry name" value="MR_MLE_C"/>
    <property type="match status" value="1"/>
</dbReference>
<dbReference type="NCBIfam" id="TIGR02534">
    <property type="entry name" value="mucon_cyclo"/>
    <property type="match status" value="1"/>
</dbReference>
<dbReference type="Gene3D" id="3.20.20.120">
    <property type="entry name" value="Enolase-like C-terminal domain"/>
    <property type="match status" value="1"/>
</dbReference>
<dbReference type="PROSITE" id="PS00908">
    <property type="entry name" value="MR_MLE_1"/>
    <property type="match status" value="1"/>
</dbReference>
<comment type="similarity">
    <text evidence="2">Belongs to the mandelate racemase/muconate lactonizing enzyme family.</text>
</comment>
<evidence type="ECO:0000256" key="1">
    <source>
        <dbReference type="ARBA" id="ARBA00001936"/>
    </source>
</evidence>
<dbReference type="GO" id="GO:0000287">
    <property type="term" value="F:magnesium ion binding"/>
    <property type="evidence" value="ECO:0007669"/>
    <property type="project" value="UniProtKB-ARBA"/>
</dbReference>
<dbReference type="Pfam" id="PF02746">
    <property type="entry name" value="MR_MLE_N"/>
    <property type="match status" value="1"/>
</dbReference>
<dbReference type="SMART" id="SM00922">
    <property type="entry name" value="MR_MLE"/>
    <property type="match status" value="1"/>
</dbReference>
<comment type="cofactor">
    <cofactor evidence="1">
        <name>Mn(2+)</name>
        <dbReference type="ChEBI" id="CHEBI:29035"/>
    </cofactor>
</comment>
<feature type="active site" description="Proton donor" evidence="7">
    <location>
        <position position="342"/>
    </location>
</feature>
<evidence type="ECO:0000256" key="4">
    <source>
        <dbReference type="ARBA" id="ARBA00022797"/>
    </source>
</evidence>
<dbReference type="InterPro" id="IPR029017">
    <property type="entry name" value="Enolase-like_N"/>
</dbReference>
<dbReference type="InterPro" id="IPR029065">
    <property type="entry name" value="Enolase_C-like"/>
</dbReference>
<evidence type="ECO:0000313" key="9">
    <source>
        <dbReference type="EMBL" id="SKC00753.1"/>
    </source>
</evidence>
<dbReference type="InterPro" id="IPR013370">
    <property type="entry name" value="Chloromuconate_cycloisomerase"/>
</dbReference>
<evidence type="ECO:0000256" key="7">
    <source>
        <dbReference type="PIRSR" id="PIRSR613370-1"/>
    </source>
</evidence>
<dbReference type="InterPro" id="IPR034593">
    <property type="entry name" value="DgoD-like"/>
</dbReference>
<dbReference type="PROSITE" id="PS00909">
    <property type="entry name" value="MR_MLE_2"/>
    <property type="match status" value="1"/>
</dbReference>
<feature type="active site" description="Proton acceptor" evidence="7">
    <location>
        <position position="184"/>
    </location>
</feature>
<dbReference type="CDD" id="cd03318">
    <property type="entry name" value="MLE"/>
    <property type="match status" value="1"/>
</dbReference>
<dbReference type="PANTHER" id="PTHR48080:SF3">
    <property type="entry name" value="ENOLASE SUPERFAMILY MEMBER DDB_G0284701"/>
    <property type="match status" value="1"/>
</dbReference>
<keyword evidence="4" id="KW-0058">Aromatic hydrocarbons catabolism</keyword>
<gene>
    <name evidence="9" type="ORF">SAMN06295937_10485</name>
</gene>
<reference evidence="10" key="1">
    <citation type="submission" date="2017-02" db="EMBL/GenBank/DDBJ databases">
        <authorList>
            <person name="Varghese N."/>
            <person name="Submissions S."/>
        </authorList>
    </citation>
    <scope>NUCLEOTIDE SEQUENCE [LARGE SCALE GENOMIC DNA]</scope>
    <source>
        <strain evidence="10">R11H</strain>
    </source>
</reference>